<sequence>MNPGRMIPLADLEPDAGETDHAARLFARRDTLDAADRTMATYAAIHAEILVDALEEGNALLAAVALRGLIAHIRAGRARRTQLAAETPTGGAR</sequence>
<evidence type="ECO:0000313" key="2">
    <source>
        <dbReference type="Proteomes" id="UP000179769"/>
    </source>
</evidence>
<proteinExistence type="predicted"/>
<comment type="caution">
    <text evidence="1">The sequence shown here is derived from an EMBL/GenBank/DDBJ whole genome shotgun (WGS) entry which is preliminary data.</text>
</comment>
<protein>
    <submittedName>
        <fullName evidence="1">Uncharacterized protein</fullName>
    </submittedName>
</protein>
<keyword evidence="2" id="KW-1185">Reference proteome</keyword>
<evidence type="ECO:0000313" key="1">
    <source>
        <dbReference type="EMBL" id="OHV21191.1"/>
    </source>
</evidence>
<dbReference type="EMBL" id="MAXA01000257">
    <property type="protein sequence ID" value="OHV21191.1"/>
    <property type="molecule type" value="Genomic_DNA"/>
</dbReference>
<reference evidence="2" key="1">
    <citation type="submission" date="2016-07" db="EMBL/GenBank/DDBJ databases">
        <title>Frankia sp. NRRL B-16219 Genome sequencing.</title>
        <authorList>
            <person name="Ghodhbane-Gtari F."/>
            <person name="Swanson E."/>
            <person name="Gueddou A."/>
            <person name="Louati M."/>
            <person name="Nouioui I."/>
            <person name="Hezbri K."/>
            <person name="Abebe-Akele F."/>
            <person name="Simpson S."/>
            <person name="Morris K."/>
            <person name="Thomas K."/>
            <person name="Gtari M."/>
            <person name="Tisa L.S."/>
        </authorList>
    </citation>
    <scope>NUCLEOTIDE SEQUENCE [LARGE SCALE GENOMIC DNA]</scope>
    <source>
        <strain evidence="2">NRRL B-16219</strain>
    </source>
</reference>
<name>A0A1S1PIW3_9ACTN</name>
<gene>
    <name evidence="1" type="ORF">BBK14_07885</name>
</gene>
<organism evidence="1 2">
    <name type="scientific">Parafrankia soli</name>
    <dbReference type="NCBI Taxonomy" id="2599596"/>
    <lineage>
        <taxon>Bacteria</taxon>
        <taxon>Bacillati</taxon>
        <taxon>Actinomycetota</taxon>
        <taxon>Actinomycetes</taxon>
        <taxon>Frankiales</taxon>
        <taxon>Frankiaceae</taxon>
        <taxon>Parafrankia</taxon>
    </lineage>
</organism>
<dbReference type="AlphaFoldDB" id="A0A1S1PIW3"/>
<dbReference type="Proteomes" id="UP000179769">
    <property type="component" value="Unassembled WGS sequence"/>
</dbReference>
<dbReference type="RefSeq" id="WP_071066536.1">
    <property type="nucleotide sequence ID" value="NZ_MAXA01000257.1"/>
</dbReference>
<accession>A0A1S1PIW3</accession>